<feature type="compositionally biased region" description="Basic and acidic residues" evidence="1">
    <location>
        <begin position="40"/>
        <end position="53"/>
    </location>
</feature>
<dbReference type="AlphaFoldDB" id="A0AA39CGI3"/>
<dbReference type="EMBL" id="JAPDRK010000012">
    <property type="protein sequence ID" value="KAJ9607286.1"/>
    <property type="molecule type" value="Genomic_DNA"/>
</dbReference>
<feature type="compositionally biased region" description="Basic and acidic residues" evidence="1">
    <location>
        <begin position="1"/>
        <end position="23"/>
    </location>
</feature>
<dbReference type="Proteomes" id="UP001172673">
    <property type="component" value="Unassembled WGS sequence"/>
</dbReference>
<feature type="compositionally biased region" description="Basic and acidic residues" evidence="1">
    <location>
        <begin position="353"/>
        <end position="369"/>
    </location>
</feature>
<keyword evidence="3" id="KW-1185">Reference proteome</keyword>
<sequence>MKEELRHQSAQAQRRDTAGEQRQHSSTTLRQDVLPSRQEPMARRDNQPIRRPTETGNDPRTSLPEGFDTLHVHDTQGYTTTTRSNPIFPREEGGRVPSAGQSIPGRSGNAAVPIYSSSPPAHIQPTTSFGRTSQTSSRQPMSQYGTNPTPVFSQYPAYSSSQMAPSSFATTSYTPVSRDTTRPERNTTIYRDERSRREESSDRTGPETSRRMEQLPLTRTIPQRDSLDDRNPERVSSTTQISSYQPSLSSSFDEPGLGPFTVRRDQPRSSQPWPEARPQDEPTAIFSATHPPRSYHEAIPSAESEMTQPITTSYTQRQPSERDSSPPRSRTGRRQLDDTLRDDRVSPAPTTRRRQELIREERPSYERRTSQPQTTRPSRMPPDDEDSDSRASPAPTAQRRRESVKEDRPAHVRRRSSIEQQTSRTNPRTSRPSLEGENDESRDQQPTSRVSEGRPRRDVPSRELTSRPSLEEEDEDPRDRQPVSRASEGRPRRDPSDRERVRRR</sequence>
<feature type="compositionally biased region" description="Basic and acidic residues" evidence="1">
    <location>
        <begin position="334"/>
        <end position="345"/>
    </location>
</feature>
<feature type="compositionally biased region" description="Basic and acidic residues" evidence="1">
    <location>
        <begin position="179"/>
        <end position="213"/>
    </location>
</feature>
<feature type="compositionally biased region" description="Basic and acidic residues" evidence="1">
    <location>
        <begin position="451"/>
        <end position="465"/>
    </location>
</feature>
<accession>A0AA39CGI3</accession>
<reference evidence="2" key="1">
    <citation type="submission" date="2022-10" db="EMBL/GenBank/DDBJ databases">
        <title>Culturing micro-colonial fungi from biological soil crusts in the Mojave desert and describing Neophaeococcomyces mojavensis, and introducing the new genera and species Taxawa tesnikishii.</title>
        <authorList>
            <person name="Kurbessoian T."/>
            <person name="Stajich J.E."/>
        </authorList>
    </citation>
    <scope>NUCLEOTIDE SEQUENCE</scope>
    <source>
        <strain evidence="2">TK_41</strain>
    </source>
</reference>
<organism evidence="2 3">
    <name type="scientific">Cladophialophora chaetospira</name>
    <dbReference type="NCBI Taxonomy" id="386627"/>
    <lineage>
        <taxon>Eukaryota</taxon>
        <taxon>Fungi</taxon>
        <taxon>Dikarya</taxon>
        <taxon>Ascomycota</taxon>
        <taxon>Pezizomycotina</taxon>
        <taxon>Eurotiomycetes</taxon>
        <taxon>Chaetothyriomycetidae</taxon>
        <taxon>Chaetothyriales</taxon>
        <taxon>Herpotrichiellaceae</taxon>
        <taxon>Cladophialophora</taxon>
    </lineage>
</organism>
<evidence type="ECO:0000313" key="2">
    <source>
        <dbReference type="EMBL" id="KAJ9607286.1"/>
    </source>
</evidence>
<feature type="compositionally biased region" description="Basic and acidic residues" evidence="1">
    <location>
        <begin position="477"/>
        <end position="504"/>
    </location>
</feature>
<comment type="caution">
    <text evidence="2">The sequence shown here is derived from an EMBL/GenBank/DDBJ whole genome shotgun (WGS) entry which is preliminary data.</text>
</comment>
<feature type="compositionally biased region" description="Basic and acidic residues" evidence="1">
    <location>
        <begin position="399"/>
        <end position="410"/>
    </location>
</feature>
<feature type="compositionally biased region" description="Polar residues" evidence="1">
    <location>
        <begin position="115"/>
        <end position="178"/>
    </location>
</feature>
<feature type="compositionally biased region" description="Low complexity" evidence="1">
    <location>
        <begin position="242"/>
        <end position="251"/>
    </location>
</feature>
<evidence type="ECO:0000313" key="3">
    <source>
        <dbReference type="Proteomes" id="UP001172673"/>
    </source>
</evidence>
<name>A0AA39CGI3_9EURO</name>
<feature type="compositionally biased region" description="Polar residues" evidence="1">
    <location>
        <begin position="418"/>
        <end position="432"/>
    </location>
</feature>
<proteinExistence type="predicted"/>
<evidence type="ECO:0000256" key="1">
    <source>
        <dbReference type="SAM" id="MobiDB-lite"/>
    </source>
</evidence>
<gene>
    <name evidence="2" type="ORF">H2200_008359</name>
</gene>
<feature type="region of interest" description="Disordered" evidence="1">
    <location>
        <begin position="1"/>
        <end position="504"/>
    </location>
</feature>
<feature type="compositionally biased region" description="Polar residues" evidence="1">
    <location>
        <begin position="76"/>
        <end position="85"/>
    </location>
</feature>
<feature type="compositionally biased region" description="Polar residues" evidence="1">
    <location>
        <begin position="304"/>
        <end position="316"/>
    </location>
</feature>
<protein>
    <submittedName>
        <fullName evidence="2">Uncharacterized protein</fullName>
    </submittedName>
</protein>